<evidence type="ECO:0000313" key="10">
    <source>
        <dbReference type="Proteomes" id="UP001177140"/>
    </source>
</evidence>
<organism evidence="9 10">
    <name type="scientific">Papaver nudicaule</name>
    <name type="common">Iceland poppy</name>
    <dbReference type="NCBI Taxonomy" id="74823"/>
    <lineage>
        <taxon>Eukaryota</taxon>
        <taxon>Viridiplantae</taxon>
        <taxon>Streptophyta</taxon>
        <taxon>Embryophyta</taxon>
        <taxon>Tracheophyta</taxon>
        <taxon>Spermatophyta</taxon>
        <taxon>Magnoliopsida</taxon>
        <taxon>Ranunculales</taxon>
        <taxon>Papaveraceae</taxon>
        <taxon>Papaveroideae</taxon>
        <taxon>Papaver</taxon>
    </lineage>
</organism>
<dbReference type="PANTHER" id="PTHR32195">
    <property type="entry name" value="OS07G0662800 PROTEIN"/>
    <property type="match status" value="1"/>
</dbReference>
<dbReference type="PANTHER" id="PTHR32195:SF26">
    <property type="entry name" value="TRYPTOPHAN OR TYROSINE TRANSPORTER PROTEIN"/>
    <property type="match status" value="1"/>
</dbReference>
<keyword evidence="4" id="KW-0997">Cell inner membrane</keyword>
<dbReference type="Pfam" id="PF03222">
    <property type="entry name" value="Trp_Tyr_perm"/>
    <property type="match status" value="1"/>
</dbReference>
<evidence type="ECO:0000256" key="4">
    <source>
        <dbReference type="ARBA" id="ARBA00022519"/>
    </source>
</evidence>
<dbReference type="Proteomes" id="UP001177140">
    <property type="component" value="Unassembled WGS sequence"/>
</dbReference>
<evidence type="ECO:0000256" key="5">
    <source>
        <dbReference type="ARBA" id="ARBA00022692"/>
    </source>
</evidence>
<proteinExistence type="predicted"/>
<keyword evidence="3" id="KW-1003">Cell membrane</keyword>
<feature type="transmembrane region" description="Helical" evidence="8">
    <location>
        <begin position="117"/>
        <end position="139"/>
    </location>
</feature>
<keyword evidence="5 8" id="KW-0812">Transmembrane</keyword>
<gene>
    <name evidence="9" type="ORF">MKW94_020294</name>
</gene>
<evidence type="ECO:0000256" key="6">
    <source>
        <dbReference type="ARBA" id="ARBA00022989"/>
    </source>
</evidence>
<comment type="subcellular location">
    <subcellularLocation>
        <location evidence="1">Cell inner membrane</location>
        <topology evidence="1">Multi-pass membrane protein</topology>
    </subcellularLocation>
</comment>
<evidence type="ECO:0000313" key="9">
    <source>
        <dbReference type="EMBL" id="MCL7049869.1"/>
    </source>
</evidence>
<dbReference type="EMBL" id="JAJJMA010321040">
    <property type="protein sequence ID" value="MCL7049869.1"/>
    <property type="molecule type" value="Genomic_DNA"/>
</dbReference>
<dbReference type="AlphaFoldDB" id="A0AA41VYG8"/>
<keyword evidence="7 8" id="KW-0472">Membrane</keyword>
<evidence type="ECO:0000256" key="8">
    <source>
        <dbReference type="SAM" id="Phobius"/>
    </source>
</evidence>
<keyword evidence="10" id="KW-1185">Reference proteome</keyword>
<evidence type="ECO:0000256" key="2">
    <source>
        <dbReference type="ARBA" id="ARBA00022448"/>
    </source>
</evidence>
<name>A0AA41VYG8_PAPNU</name>
<dbReference type="GO" id="GO:0005886">
    <property type="term" value="C:plasma membrane"/>
    <property type="evidence" value="ECO:0007669"/>
    <property type="project" value="UniProtKB-SubCell"/>
</dbReference>
<accession>A0AA41VYG8</accession>
<feature type="transmembrane region" description="Helical" evidence="8">
    <location>
        <begin position="92"/>
        <end position="111"/>
    </location>
</feature>
<evidence type="ECO:0000256" key="1">
    <source>
        <dbReference type="ARBA" id="ARBA00004429"/>
    </source>
</evidence>
<protein>
    <recommendedName>
        <fullName evidence="11">Tryptophan/tyrosine permease</fullName>
    </recommendedName>
</protein>
<evidence type="ECO:0000256" key="3">
    <source>
        <dbReference type="ARBA" id="ARBA00022475"/>
    </source>
</evidence>
<comment type="caution">
    <text evidence="9">The sequence shown here is derived from an EMBL/GenBank/DDBJ whole genome shotgun (WGS) entry which is preliminary data.</text>
</comment>
<reference evidence="9" key="1">
    <citation type="submission" date="2022-03" db="EMBL/GenBank/DDBJ databases">
        <title>A functionally conserved STORR gene fusion in Papaver species that diverged 16.8 million years ago.</title>
        <authorList>
            <person name="Catania T."/>
        </authorList>
    </citation>
    <scope>NUCLEOTIDE SEQUENCE</scope>
    <source>
        <strain evidence="9">S-191538</strain>
    </source>
</reference>
<dbReference type="InterPro" id="IPR018227">
    <property type="entry name" value="Amino_acid_transport_2"/>
</dbReference>
<dbReference type="GO" id="GO:0003333">
    <property type="term" value="P:amino acid transmembrane transport"/>
    <property type="evidence" value="ECO:0007669"/>
    <property type="project" value="InterPro"/>
</dbReference>
<keyword evidence="6 8" id="KW-1133">Transmembrane helix</keyword>
<evidence type="ECO:0008006" key="11">
    <source>
        <dbReference type="Google" id="ProtNLM"/>
    </source>
</evidence>
<keyword evidence="2" id="KW-0813">Transport</keyword>
<evidence type="ECO:0000256" key="7">
    <source>
        <dbReference type="ARBA" id="ARBA00023136"/>
    </source>
</evidence>
<sequence>MAFSCVSPHHISLVTTNREPPSPLIHPKSHTFRFQSSNSSHHRILSSPCSTKKFPVLKCFSQKKNPTQDSERLFSNLNQVTLKREPGSLTSAILLVAGTAVGAGILAIPAVTQDAGFLASSITCTFCWFYMVVSGLLLAEVDINTMREVGSDGVSLVSMAMRTLGSVGVLVTW</sequence>